<dbReference type="InterPro" id="IPR036282">
    <property type="entry name" value="Glutathione-S-Trfase_C_sf"/>
</dbReference>
<keyword evidence="6" id="KW-1185">Reference proteome</keyword>
<dbReference type="Proteomes" id="UP001172102">
    <property type="component" value="Unassembled WGS sequence"/>
</dbReference>
<evidence type="ECO:0000259" key="4">
    <source>
        <dbReference type="PROSITE" id="PS50405"/>
    </source>
</evidence>
<dbReference type="InterPro" id="IPR040079">
    <property type="entry name" value="Glutathione_S-Trfase"/>
</dbReference>
<reference evidence="5" key="1">
    <citation type="submission" date="2023-06" db="EMBL/GenBank/DDBJ databases">
        <title>Genome-scale phylogeny and comparative genomics of the fungal order Sordariales.</title>
        <authorList>
            <consortium name="Lawrence Berkeley National Laboratory"/>
            <person name="Hensen N."/>
            <person name="Bonometti L."/>
            <person name="Westerberg I."/>
            <person name="Brannstrom I.O."/>
            <person name="Guillou S."/>
            <person name="Cros-Aarteil S."/>
            <person name="Calhoun S."/>
            <person name="Haridas S."/>
            <person name="Kuo A."/>
            <person name="Mondo S."/>
            <person name="Pangilinan J."/>
            <person name="Riley R."/>
            <person name="Labutti K."/>
            <person name="Andreopoulos B."/>
            <person name="Lipzen A."/>
            <person name="Chen C."/>
            <person name="Yanf M."/>
            <person name="Daum C."/>
            <person name="Ng V."/>
            <person name="Clum A."/>
            <person name="Steindorff A."/>
            <person name="Ohm R."/>
            <person name="Martin F."/>
            <person name="Silar P."/>
            <person name="Natvig D."/>
            <person name="Lalanne C."/>
            <person name="Gautier V."/>
            <person name="Ament-Velasquez S.L."/>
            <person name="Kruys A."/>
            <person name="Hutchinson M.I."/>
            <person name="Powell A.J."/>
            <person name="Barry K."/>
            <person name="Miller A.N."/>
            <person name="Grigoriev I.V."/>
            <person name="Debuchy R."/>
            <person name="Gladieux P."/>
            <person name="Thoren M.H."/>
            <person name="Johannesson H."/>
        </authorList>
    </citation>
    <scope>NUCLEOTIDE SEQUENCE</scope>
    <source>
        <strain evidence="5">SMH4607-1</strain>
    </source>
</reference>
<dbReference type="InterPro" id="IPR004046">
    <property type="entry name" value="GST_C"/>
</dbReference>
<dbReference type="Pfam" id="PF02798">
    <property type="entry name" value="GST_N"/>
    <property type="match status" value="1"/>
</dbReference>
<evidence type="ECO:0000256" key="2">
    <source>
        <dbReference type="RuleBase" id="RU003494"/>
    </source>
</evidence>
<dbReference type="PROSITE" id="PS50405">
    <property type="entry name" value="GST_CTER"/>
    <property type="match status" value="1"/>
</dbReference>
<dbReference type="PROSITE" id="PS50404">
    <property type="entry name" value="GST_NTER"/>
    <property type="match status" value="1"/>
</dbReference>
<dbReference type="PANTHER" id="PTHR44051:SF23">
    <property type="entry name" value="GLUTATHIONE S-TRANSFERASE-LIKE PROTEIN TPCF"/>
    <property type="match status" value="1"/>
</dbReference>
<dbReference type="InterPro" id="IPR010987">
    <property type="entry name" value="Glutathione-S-Trfase_C-like"/>
</dbReference>
<dbReference type="SFLD" id="SFLDG01151">
    <property type="entry name" value="Main.2:_Nu-like"/>
    <property type="match status" value="1"/>
</dbReference>
<gene>
    <name evidence="5" type="ORF">B0H67DRAFT_494593</name>
</gene>
<dbReference type="SUPFAM" id="SSF52833">
    <property type="entry name" value="Thioredoxin-like"/>
    <property type="match status" value="1"/>
</dbReference>
<dbReference type="PANTHER" id="PTHR44051">
    <property type="entry name" value="GLUTATHIONE S-TRANSFERASE-RELATED"/>
    <property type="match status" value="1"/>
</dbReference>
<dbReference type="InterPro" id="IPR036249">
    <property type="entry name" value="Thioredoxin-like_sf"/>
</dbReference>
<comment type="caution">
    <text evidence="5">The sequence shown here is derived from an EMBL/GenBank/DDBJ whole genome shotgun (WGS) entry which is preliminary data.</text>
</comment>
<dbReference type="SFLD" id="SFLDG00358">
    <property type="entry name" value="Main_(cytGST)"/>
    <property type="match status" value="1"/>
</dbReference>
<evidence type="ECO:0000313" key="5">
    <source>
        <dbReference type="EMBL" id="KAK0708666.1"/>
    </source>
</evidence>
<comment type="similarity">
    <text evidence="1 2">Belongs to the GST superfamily.</text>
</comment>
<feature type="domain" description="GST C-terminal" evidence="4">
    <location>
        <begin position="95"/>
        <end position="232"/>
    </location>
</feature>
<dbReference type="SUPFAM" id="SSF47616">
    <property type="entry name" value="GST C-terminal domain-like"/>
    <property type="match status" value="1"/>
</dbReference>
<evidence type="ECO:0000259" key="3">
    <source>
        <dbReference type="PROSITE" id="PS50404"/>
    </source>
</evidence>
<protein>
    <submittedName>
        <fullName evidence="5">Glutathione S-transferase</fullName>
    </submittedName>
</protein>
<dbReference type="EMBL" id="JAUKUA010000006">
    <property type="protein sequence ID" value="KAK0708666.1"/>
    <property type="molecule type" value="Genomic_DNA"/>
</dbReference>
<dbReference type="CDD" id="cd03048">
    <property type="entry name" value="GST_N_Ure2p_like"/>
    <property type="match status" value="1"/>
</dbReference>
<dbReference type="InterPro" id="IPR004045">
    <property type="entry name" value="Glutathione_S-Trfase_N"/>
</dbReference>
<name>A0AA40DPH1_9PEZI</name>
<organism evidence="5 6">
    <name type="scientific">Lasiosphaeris hirsuta</name>
    <dbReference type="NCBI Taxonomy" id="260670"/>
    <lineage>
        <taxon>Eukaryota</taxon>
        <taxon>Fungi</taxon>
        <taxon>Dikarya</taxon>
        <taxon>Ascomycota</taxon>
        <taxon>Pezizomycotina</taxon>
        <taxon>Sordariomycetes</taxon>
        <taxon>Sordariomycetidae</taxon>
        <taxon>Sordariales</taxon>
        <taxon>Lasiosphaeriaceae</taxon>
        <taxon>Lasiosphaeris</taxon>
    </lineage>
</organism>
<dbReference type="AlphaFoldDB" id="A0AA40DPH1"/>
<accession>A0AA40DPH1</accession>
<evidence type="ECO:0000256" key="1">
    <source>
        <dbReference type="ARBA" id="ARBA00007409"/>
    </source>
</evidence>
<feature type="domain" description="GST N-terminal" evidence="3">
    <location>
        <begin position="7"/>
        <end position="88"/>
    </location>
</feature>
<dbReference type="SFLD" id="SFLDS00019">
    <property type="entry name" value="Glutathione_Transferase_(cytos"/>
    <property type="match status" value="1"/>
</dbReference>
<dbReference type="Gene3D" id="1.20.1050.130">
    <property type="match status" value="1"/>
</dbReference>
<sequence length="232" mass="26246">MASNADLLPIKVYGKGGPNPPKIAIIVEELGLPHEIVFVPFSDVKKPEYLAINPNGRLPAIQDPNTGLTLWESGAIIEYLVDRYDVDHKISFPAGSNESYHTKQWLYFQVSGQGPYYGQAAWFLNFHPEKLPSAIERYLKEIQRVQGVLEGHLKKQQDLYGKEAGGPWLVGNKYTYADFSFLPWQAALTKALPADVYTLSEVEFPVLKDWLARIHAREPVFKAVGNFDYEKH</sequence>
<evidence type="ECO:0000313" key="6">
    <source>
        <dbReference type="Proteomes" id="UP001172102"/>
    </source>
</evidence>
<proteinExistence type="inferred from homology"/>
<dbReference type="Pfam" id="PF00043">
    <property type="entry name" value="GST_C"/>
    <property type="match status" value="1"/>
</dbReference>